<dbReference type="AlphaFoldDB" id="A0A0A9B0V7"/>
<protein>
    <submittedName>
        <fullName evidence="1">Uncharacterized protein</fullName>
    </submittedName>
</protein>
<dbReference type="EMBL" id="GBRH01240894">
    <property type="protein sequence ID" value="JAD57001.1"/>
    <property type="molecule type" value="Transcribed_RNA"/>
</dbReference>
<reference evidence="1" key="2">
    <citation type="journal article" date="2015" name="Data Brief">
        <title>Shoot transcriptome of the giant reed, Arundo donax.</title>
        <authorList>
            <person name="Barrero R.A."/>
            <person name="Guerrero F.D."/>
            <person name="Moolhuijzen P."/>
            <person name="Goolsby J.A."/>
            <person name="Tidwell J."/>
            <person name="Bellgard S.E."/>
            <person name="Bellgard M.I."/>
        </authorList>
    </citation>
    <scope>NUCLEOTIDE SEQUENCE</scope>
    <source>
        <tissue evidence="1">Shoot tissue taken approximately 20 cm above the soil surface</tissue>
    </source>
</reference>
<proteinExistence type="predicted"/>
<name>A0A0A9B0V7_ARUDO</name>
<reference evidence="1" key="1">
    <citation type="submission" date="2014-09" db="EMBL/GenBank/DDBJ databases">
        <authorList>
            <person name="Magalhaes I.L.F."/>
            <person name="Oliveira U."/>
            <person name="Santos F.R."/>
            <person name="Vidigal T.H.D.A."/>
            <person name="Brescovit A.D."/>
            <person name="Santos A.J."/>
        </authorList>
    </citation>
    <scope>NUCLEOTIDE SEQUENCE</scope>
    <source>
        <tissue evidence="1">Shoot tissue taken approximately 20 cm above the soil surface</tissue>
    </source>
</reference>
<sequence length="39" mass="4492">MIDQSQLLHMVNVCTCMTSYRAGQPRLYLYPAACLSRTR</sequence>
<accession>A0A0A9B0V7</accession>
<organism evidence="1">
    <name type="scientific">Arundo donax</name>
    <name type="common">Giant reed</name>
    <name type="synonym">Donax arundinaceus</name>
    <dbReference type="NCBI Taxonomy" id="35708"/>
    <lineage>
        <taxon>Eukaryota</taxon>
        <taxon>Viridiplantae</taxon>
        <taxon>Streptophyta</taxon>
        <taxon>Embryophyta</taxon>
        <taxon>Tracheophyta</taxon>
        <taxon>Spermatophyta</taxon>
        <taxon>Magnoliopsida</taxon>
        <taxon>Liliopsida</taxon>
        <taxon>Poales</taxon>
        <taxon>Poaceae</taxon>
        <taxon>PACMAD clade</taxon>
        <taxon>Arundinoideae</taxon>
        <taxon>Arundineae</taxon>
        <taxon>Arundo</taxon>
    </lineage>
</organism>
<evidence type="ECO:0000313" key="1">
    <source>
        <dbReference type="EMBL" id="JAD57001.1"/>
    </source>
</evidence>